<dbReference type="AlphaFoldDB" id="A0AA40G333"/>
<organism evidence="1 2">
    <name type="scientific">Melipona bicolor</name>
    <dbReference type="NCBI Taxonomy" id="60889"/>
    <lineage>
        <taxon>Eukaryota</taxon>
        <taxon>Metazoa</taxon>
        <taxon>Ecdysozoa</taxon>
        <taxon>Arthropoda</taxon>
        <taxon>Hexapoda</taxon>
        <taxon>Insecta</taxon>
        <taxon>Pterygota</taxon>
        <taxon>Neoptera</taxon>
        <taxon>Endopterygota</taxon>
        <taxon>Hymenoptera</taxon>
        <taxon>Apocrita</taxon>
        <taxon>Aculeata</taxon>
        <taxon>Apoidea</taxon>
        <taxon>Anthophila</taxon>
        <taxon>Apidae</taxon>
        <taxon>Melipona</taxon>
    </lineage>
</organism>
<dbReference type="EMBL" id="JAHYIQ010000008">
    <property type="protein sequence ID" value="KAK1130146.1"/>
    <property type="molecule type" value="Genomic_DNA"/>
</dbReference>
<keyword evidence="2" id="KW-1185">Reference proteome</keyword>
<comment type="caution">
    <text evidence="1">The sequence shown here is derived from an EMBL/GenBank/DDBJ whole genome shotgun (WGS) entry which is preliminary data.</text>
</comment>
<protein>
    <submittedName>
        <fullName evidence="1">Uncharacterized protein</fullName>
    </submittedName>
</protein>
<dbReference type="Proteomes" id="UP001177670">
    <property type="component" value="Unassembled WGS sequence"/>
</dbReference>
<name>A0AA40G333_9HYME</name>
<evidence type="ECO:0000313" key="1">
    <source>
        <dbReference type="EMBL" id="KAK1130146.1"/>
    </source>
</evidence>
<accession>A0AA40G333</accession>
<gene>
    <name evidence="1" type="ORF">K0M31_019830</name>
</gene>
<sequence>MTNDKLVILTSSVIPVSKNGFVPNLQHILFPSNSKYRGTLFRRENKEQSGIPRRPENLSVARMQVVSDGAHEHCIFRLFLVQSSKRRLEFDHQRRFQWKVDKVDGSKLFFARYREVAADRAGTGGGVARGMLIPSARSP</sequence>
<proteinExistence type="predicted"/>
<reference evidence="1" key="1">
    <citation type="submission" date="2021-10" db="EMBL/GenBank/DDBJ databases">
        <title>Melipona bicolor Genome sequencing and assembly.</title>
        <authorList>
            <person name="Araujo N.S."/>
            <person name="Arias M.C."/>
        </authorList>
    </citation>
    <scope>NUCLEOTIDE SEQUENCE</scope>
    <source>
        <strain evidence="1">USP_2M_L1-L4_2017</strain>
        <tissue evidence="1">Whole body</tissue>
    </source>
</reference>
<evidence type="ECO:0000313" key="2">
    <source>
        <dbReference type="Proteomes" id="UP001177670"/>
    </source>
</evidence>